<feature type="transmembrane region" description="Helical" evidence="8">
    <location>
        <begin position="253"/>
        <end position="279"/>
    </location>
</feature>
<dbReference type="OrthoDB" id="9775035at2"/>
<feature type="transmembrane region" description="Helical" evidence="8">
    <location>
        <begin position="163"/>
        <end position="191"/>
    </location>
</feature>
<dbReference type="AlphaFoldDB" id="E3HDL8"/>
<feature type="transmembrane region" description="Helical" evidence="8">
    <location>
        <begin position="77"/>
        <end position="100"/>
    </location>
</feature>
<feature type="transmembrane region" description="Helical" evidence="8">
    <location>
        <begin position="312"/>
        <end position="329"/>
    </location>
</feature>
<feature type="transmembrane region" description="Helical" evidence="8">
    <location>
        <begin position="369"/>
        <end position="388"/>
    </location>
</feature>
<dbReference type="GO" id="GO:0016763">
    <property type="term" value="F:pentosyltransferase activity"/>
    <property type="evidence" value="ECO:0007669"/>
    <property type="project" value="TreeGrafter"/>
</dbReference>
<gene>
    <name evidence="10" type="ordered locus">Ilyop_2445</name>
</gene>
<feature type="transmembrane region" description="Helical" evidence="8">
    <location>
        <begin position="203"/>
        <end position="224"/>
    </location>
</feature>
<reference evidence="10 11" key="1">
    <citation type="journal article" date="2010" name="Stand. Genomic Sci.">
        <title>Complete genome sequence of Ilyobacter polytropus type strain (CuHbu1).</title>
        <authorList>
            <person name="Sikorski J."/>
            <person name="Chertkov O."/>
            <person name="Lapidus A."/>
            <person name="Nolan M."/>
            <person name="Lucas S."/>
            <person name="Del Rio T.G."/>
            <person name="Tice H."/>
            <person name="Cheng J.F."/>
            <person name="Tapia R."/>
            <person name="Han C."/>
            <person name="Goodwin L."/>
            <person name="Pitluck S."/>
            <person name="Liolios K."/>
            <person name="Ivanova N."/>
            <person name="Mavromatis K."/>
            <person name="Mikhailova N."/>
            <person name="Pati A."/>
            <person name="Chen A."/>
            <person name="Palaniappan K."/>
            <person name="Land M."/>
            <person name="Hauser L."/>
            <person name="Chang Y.J."/>
            <person name="Jeffries C.D."/>
            <person name="Brambilla E."/>
            <person name="Yasawong M."/>
            <person name="Rohde M."/>
            <person name="Pukall R."/>
            <person name="Spring S."/>
            <person name="Goker M."/>
            <person name="Woyke T."/>
            <person name="Bristow J."/>
            <person name="Eisen J.A."/>
            <person name="Markowitz V."/>
            <person name="Hugenholtz P."/>
            <person name="Kyrpides N.C."/>
            <person name="Klenk H.P."/>
        </authorList>
    </citation>
    <scope>NUCLEOTIDE SEQUENCE [LARGE SCALE GENOMIC DNA]</scope>
    <source>
        <strain evidence="11">ATCC 51220 / DSM 2926 / LMG 16218 / CuHBu1</strain>
        <plasmid evidence="11">pILYOP01</plasmid>
    </source>
</reference>
<feature type="domain" description="Glycosyltransferase RgtA/B/C/D-like" evidence="9">
    <location>
        <begin position="58"/>
        <end position="218"/>
    </location>
</feature>
<evidence type="ECO:0000256" key="6">
    <source>
        <dbReference type="ARBA" id="ARBA00022989"/>
    </source>
</evidence>
<dbReference type="RefSeq" id="WP_013388863.1">
    <property type="nucleotide sequence ID" value="NC_014633.1"/>
</dbReference>
<evidence type="ECO:0000256" key="1">
    <source>
        <dbReference type="ARBA" id="ARBA00004651"/>
    </source>
</evidence>
<evidence type="ECO:0000313" key="10">
    <source>
        <dbReference type="EMBL" id="ADO84204.1"/>
    </source>
</evidence>
<evidence type="ECO:0000259" key="9">
    <source>
        <dbReference type="Pfam" id="PF13231"/>
    </source>
</evidence>
<keyword evidence="7 8" id="KW-0472">Membrane</keyword>
<dbReference type="GO" id="GO:0005886">
    <property type="term" value="C:plasma membrane"/>
    <property type="evidence" value="ECO:0007669"/>
    <property type="project" value="UniProtKB-SubCell"/>
</dbReference>
<keyword evidence="6 8" id="KW-1133">Transmembrane helix</keyword>
<comment type="subcellular location">
    <subcellularLocation>
        <location evidence="1">Cell membrane</location>
        <topology evidence="1">Multi-pass membrane protein</topology>
    </subcellularLocation>
</comment>
<name>E3HDL8_ILYPC</name>
<proteinExistence type="predicted"/>
<feature type="transmembrane region" description="Helical" evidence="8">
    <location>
        <begin position="341"/>
        <end position="363"/>
    </location>
</feature>
<feature type="transmembrane region" description="Helical" evidence="8">
    <location>
        <begin position="6"/>
        <end position="22"/>
    </location>
</feature>
<feature type="transmembrane region" description="Helical" evidence="8">
    <location>
        <begin position="135"/>
        <end position="151"/>
    </location>
</feature>
<keyword evidence="11" id="KW-1185">Reference proteome</keyword>
<dbReference type="InterPro" id="IPR038731">
    <property type="entry name" value="RgtA/B/C-like"/>
</dbReference>
<dbReference type="GO" id="GO:0010041">
    <property type="term" value="P:response to iron(III) ion"/>
    <property type="evidence" value="ECO:0007669"/>
    <property type="project" value="TreeGrafter"/>
</dbReference>
<sequence length="527" mass="60555">MKNRKILVFIIMALLVYPLFFFRDLTPDNELKYISIVTEALDKGNIFAFYNHGIPYADKPPLYFWIIMMVKNIMGSYSVPAIGIFSLLPALLILIVMSRWSSSVLDEGDQTLASGMLFTTAIFLGGGLVLRMDMLMTLFIVLALFSFYRCYTETGKSWEPYLVWVWIFLALFTKGPLGILIPLVSIIVFLTAEKKLSKIRQYLPLRGLIILVSLTVIWLSLVYFEGGKGYLYNLTVKQTVGRGVNSFKHKRPFYYYFTGSLASFLPWSLFYVTTFILGIKNRSNAGLLEKFFRTVVISTFILLSFISSKLEIYLLPAYPFVAFLSVLQFRRLSKEKYWKWCAALPGLLLFLIFPGIFAAAFLNKLPFEITFLFYSGLLFVSLAGIYSLLHIEKGNFKKSFWGIIFGMLFLIFSISMNLEDLNSEIGLKALAEKGQEIKSKKIASSFYAFNFEKSENMDVYLHEPVININDLDSLHKVIREKNIILFVRTKDIKRNQELKNTLSNFNKFKIGSNYLYQVSSEESEVIP</sequence>
<dbReference type="HOGENOM" id="CLU_508906_0_0_0"/>
<evidence type="ECO:0000256" key="2">
    <source>
        <dbReference type="ARBA" id="ARBA00022475"/>
    </source>
</evidence>
<evidence type="ECO:0000256" key="7">
    <source>
        <dbReference type="ARBA" id="ARBA00023136"/>
    </source>
</evidence>
<evidence type="ECO:0000256" key="3">
    <source>
        <dbReference type="ARBA" id="ARBA00022676"/>
    </source>
</evidence>
<dbReference type="Pfam" id="PF13231">
    <property type="entry name" value="PMT_2"/>
    <property type="match status" value="1"/>
</dbReference>
<accession>E3HDL8</accession>
<keyword evidence="2" id="KW-1003">Cell membrane</keyword>
<dbReference type="PANTHER" id="PTHR33908">
    <property type="entry name" value="MANNOSYLTRANSFERASE YKCB-RELATED"/>
    <property type="match status" value="1"/>
</dbReference>
<keyword evidence="5 8" id="KW-0812">Transmembrane</keyword>
<dbReference type="Proteomes" id="UP000006875">
    <property type="component" value="Plasmid pILYOP01"/>
</dbReference>
<keyword evidence="3" id="KW-0328">Glycosyltransferase</keyword>
<keyword evidence="10" id="KW-0614">Plasmid</keyword>
<protein>
    <submittedName>
        <fullName evidence="10">Glycosyl transferase family 39</fullName>
    </submittedName>
</protein>
<keyword evidence="4 10" id="KW-0808">Transferase</keyword>
<feature type="transmembrane region" description="Helical" evidence="8">
    <location>
        <begin position="112"/>
        <end position="130"/>
    </location>
</feature>
<feature type="transmembrane region" description="Helical" evidence="8">
    <location>
        <begin position="291"/>
        <end position="306"/>
    </location>
</feature>
<evidence type="ECO:0000256" key="8">
    <source>
        <dbReference type="SAM" id="Phobius"/>
    </source>
</evidence>
<evidence type="ECO:0000256" key="5">
    <source>
        <dbReference type="ARBA" id="ARBA00022692"/>
    </source>
</evidence>
<dbReference type="PANTHER" id="PTHR33908:SF3">
    <property type="entry name" value="UNDECAPRENYL PHOSPHATE-ALPHA-4-AMINO-4-DEOXY-L-ARABINOSE ARABINOSYL TRANSFERASE"/>
    <property type="match status" value="1"/>
</dbReference>
<dbReference type="KEGG" id="ipo:Ilyop_2445"/>
<evidence type="ECO:0000313" key="11">
    <source>
        <dbReference type="Proteomes" id="UP000006875"/>
    </source>
</evidence>
<dbReference type="GO" id="GO:0009103">
    <property type="term" value="P:lipopolysaccharide biosynthetic process"/>
    <property type="evidence" value="ECO:0007669"/>
    <property type="project" value="UniProtKB-ARBA"/>
</dbReference>
<geneLocation type="plasmid" evidence="10 11">
    <name>pILYOP01</name>
</geneLocation>
<dbReference type="CAZy" id="GT83">
    <property type="family name" value="Glycosyltransferase Family 83"/>
</dbReference>
<feature type="transmembrane region" description="Helical" evidence="8">
    <location>
        <begin position="400"/>
        <end position="418"/>
    </location>
</feature>
<organism evidence="10 11">
    <name type="scientific">Ilyobacter polytropus (strain ATCC 51220 / DSM 2926 / LMG 16218 / CuHBu1)</name>
    <dbReference type="NCBI Taxonomy" id="572544"/>
    <lineage>
        <taxon>Bacteria</taxon>
        <taxon>Fusobacteriati</taxon>
        <taxon>Fusobacteriota</taxon>
        <taxon>Fusobacteriia</taxon>
        <taxon>Fusobacteriales</taxon>
        <taxon>Fusobacteriaceae</taxon>
        <taxon>Ilyobacter</taxon>
    </lineage>
</organism>
<evidence type="ECO:0000256" key="4">
    <source>
        <dbReference type="ARBA" id="ARBA00022679"/>
    </source>
</evidence>
<dbReference type="InterPro" id="IPR050297">
    <property type="entry name" value="LipidA_mod_glycosyltrf_83"/>
</dbReference>
<dbReference type="EMBL" id="CP002282">
    <property type="protein sequence ID" value="ADO84204.1"/>
    <property type="molecule type" value="Genomic_DNA"/>
</dbReference>